<reference evidence="1" key="1">
    <citation type="submission" date="2021-08" db="EMBL/GenBank/DDBJ databases">
        <title>Chromosome-Level Trichoderma cornu-damae using Hi-C Data.</title>
        <authorList>
            <person name="Kim C.S."/>
        </authorList>
    </citation>
    <scope>NUCLEOTIDE SEQUENCE</scope>
    <source>
        <strain evidence="1">KA19-0412C</strain>
    </source>
</reference>
<name>A0A9P8TY13_9HYPO</name>
<dbReference type="EMBL" id="JAIWOZ010000002">
    <property type="protein sequence ID" value="KAH6608647.1"/>
    <property type="molecule type" value="Genomic_DNA"/>
</dbReference>
<accession>A0A9P8TY13</accession>
<evidence type="ECO:0000313" key="2">
    <source>
        <dbReference type="Proteomes" id="UP000827724"/>
    </source>
</evidence>
<organism evidence="1 2">
    <name type="scientific">Trichoderma cornu-damae</name>
    <dbReference type="NCBI Taxonomy" id="654480"/>
    <lineage>
        <taxon>Eukaryota</taxon>
        <taxon>Fungi</taxon>
        <taxon>Dikarya</taxon>
        <taxon>Ascomycota</taxon>
        <taxon>Pezizomycotina</taxon>
        <taxon>Sordariomycetes</taxon>
        <taxon>Hypocreomycetidae</taxon>
        <taxon>Hypocreales</taxon>
        <taxon>Hypocreaceae</taxon>
        <taxon>Trichoderma</taxon>
    </lineage>
</organism>
<keyword evidence="2" id="KW-1185">Reference proteome</keyword>
<proteinExistence type="predicted"/>
<sequence length="121" mass="13246">MEFFGIVDLDLQNLDDLADPVLNEASLGRVRRDDGEHVIVVGLVPHGGGGRHRQGRNCGSVMDLLVGIANVAKRILQLAPSELSVIRHLHHGTISSNVNRSRYSTVPSAMVKTKTFPNWID</sequence>
<dbReference type="Proteomes" id="UP000827724">
    <property type="component" value="Unassembled WGS sequence"/>
</dbReference>
<comment type="caution">
    <text evidence="1">The sequence shown here is derived from an EMBL/GenBank/DDBJ whole genome shotgun (WGS) entry which is preliminary data.</text>
</comment>
<dbReference type="AlphaFoldDB" id="A0A9P8TY13"/>
<protein>
    <submittedName>
        <fullName evidence="1">Uncharacterized protein</fullName>
    </submittedName>
</protein>
<gene>
    <name evidence="1" type="ORF">Trco_001993</name>
</gene>
<evidence type="ECO:0000313" key="1">
    <source>
        <dbReference type="EMBL" id="KAH6608647.1"/>
    </source>
</evidence>